<dbReference type="EMBL" id="LAZR01034805">
    <property type="protein sequence ID" value="KKL43629.1"/>
    <property type="molecule type" value="Genomic_DNA"/>
</dbReference>
<dbReference type="InterPro" id="IPR011010">
    <property type="entry name" value="DNA_brk_join_enz"/>
</dbReference>
<dbReference type="GO" id="GO:0003677">
    <property type="term" value="F:DNA binding"/>
    <property type="evidence" value="ECO:0007669"/>
    <property type="project" value="InterPro"/>
</dbReference>
<feature type="domain" description="Tyr recombinase" evidence="2">
    <location>
        <begin position="66"/>
        <end position="259"/>
    </location>
</feature>
<sequence>MASLVEVITPPINPLFQSEAPLNISLLRIVPLNNERTMYGMRLVTADQHELVHSGALKGVPGVRKSRGRALSATEERALRKAARALDGYQGAMLDTAIVLAIGGALRREEIAQLSVDGATLGFLRFVGKGNKAREAPIDAQMQPAIDAWLEERAELAPAHGGLFCSPHRPDRTLSPWSFWALVRAAAHHAFGTQEPCEKGCECFKVVTGPHDFRRTYATRALDQGIDIGQLRVLMGHASSATTALYDKRDEEALFEKRRNMRIIA</sequence>
<dbReference type="SUPFAM" id="SSF56349">
    <property type="entry name" value="DNA breaking-rejoining enzymes"/>
    <property type="match status" value="1"/>
</dbReference>
<dbReference type="PANTHER" id="PTHR30349">
    <property type="entry name" value="PHAGE INTEGRASE-RELATED"/>
    <property type="match status" value="1"/>
</dbReference>
<comment type="caution">
    <text evidence="3">The sequence shown here is derived from an EMBL/GenBank/DDBJ whole genome shotgun (WGS) entry which is preliminary data.</text>
</comment>
<dbReference type="GO" id="GO:0006310">
    <property type="term" value="P:DNA recombination"/>
    <property type="evidence" value="ECO:0007669"/>
    <property type="project" value="UniProtKB-KW"/>
</dbReference>
<protein>
    <recommendedName>
        <fullName evidence="2">Tyr recombinase domain-containing protein</fullName>
    </recommendedName>
</protein>
<dbReference type="InterPro" id="IPR050090">
    <property type="entry name" value="Tyrosine_recombinase_XerCD"/>
</dbReference>
<dbReference type="Pfam" id="PF00589">
    <property type="entry name" value="Phage_integrase"/>
    <property type="match status" value="1"/>
</dbReference>
<evidence type="ECO:0000256" key="1">
    <source>
        <dbReference type="ARBA" id="ARBA00023172"/>
    </source>
</evidence>
<keyword evidence="1" id="KW-0233">DNA recombination</keyword>
<evidence type="ECO:0000259" key="2">
    <source>
        <dbReference type="PROSITE" id="PS51898"/>
    </source>
</evidence>
<dbReference type="PROSITE" id="PS51898">
    <property type="entry name" value="TYR_RECOMBINASE"/>
    <property type="match status" value="1"/>
</dbReference>
<evidence type="ECO:0000313" key="3">
    <source>
        <dbReference type="EMBL" id="KKL43629.1"/>
    </source>
</evidence>
<reference evidence="3" key="1">
    <citation type="journal article" date="2015" name="Nature">
        <title>Complex archaea that bridge the gap between prokaryotes and eukaryotes.</title>
        <authorList>
            <person name="Spang A."/>
            <person name="Saw J.H."/>
            <person name="Jorgensen S.L."/>
            <person name="Zaremba-Niedzwiedzka K."/>
            <person name="Martijn J."/>
            <person name="Lind A.E."/>
            <person name="van Eijk R."/>
            <person name="Schleper C."/>
            <person name="Guy L."/>
            <person name="Ettema T.J."/>
        </authorList>
    </citation>
    <scope>NUCLEOTIDE SEQUENCE</scope>
</reference>
<name>A0A0F9C4W9_9ZZZZ</name>
<dbReference type="AlphaFoldDB" id="A0A0F9C4W9"/>
<gene>
    <name evidence="3" type="ORF">LCGC14_2366930</name>
</gene>
<dbReference type="GO" id="GO:0015074">
    <property type="term" value="P:DNA integration"/>
    <property type="evidence" value="ECO:0007669"/>
    <property type="project" value="InterPro"/>
</dbReference>
<dbReference type="PANTHER" id="PTHR30349:SF90">
    <property type="entry name" value="TYROSINE RECOMBINASE XERD"/>
    <property type="match status" value="1"/>
</dbReference>
<organism evidence="3">
    <name type="scientific">marine sediment metagenome</name>
    <dbReference type="NCBI Taxonomy" id="412755"/>
    <lineage>
        <taxon>unclassified sequences</taxon>
        <taxon>metagenomes</taxon>
        <taxon>ecological metagenomes</taxon>
    </lineage>
</organism>
<dbReference type="InterPro" id="IPR002104">
    <property type="entry name" value="Integrase_catalytic"/>
</dbReference>
<accession>A0A0F9C4W9</accession>
<dbReference type="CDD" id="cd00397">
    <property type="entry name" value="DNA_BRE_C"/>
    <property type="match status" value="1"/>
</dbReference>
<proteinExistence type="predicted"/>
<dbReference type="InterPro" id="IPR013762">
    <property type="entry name" value="Integrase-like_cat_sf"/>
</dbReference>
<dbReference type="Gene3D" id="1.10.443.10">
    <property type="entry name" value="Intergrase catalytic core"/>
    <property type="match status" value="1"/>
</dbReference>